<proteinExistence type="predicted"/>
<evidence type="ECO:0000313" key="1">
    <source>
        <dbReference type="EMBL" id="JAD56119.1"/>
    </source>
</evidence>
<dbReference type="AlphaFoldDB" id="A0A0A9AWP1"/>
<name>A0A0A9AWP1_ARUDO</name>
<reference evidence="1" key="2">
    <citation type="journal article" date="2015" name="Data Brief">
        <title>Shoot transcriptome of the giant reed, Arundo donax.</title>
        <authorList>
            <person name="Barrero R.A."/>
            <person name="Guerrero F.D."/>
            <person name="Moolhuijzen P."/>
            <person name="Goolsby J.A."/>
            <person name="Tidwell J."/>
            <person name="Bellgard S.E."/>
            <person name="Bellgard M.I."/>
        </authorList>
    </citation>
    <scope>NUCLEOTIDE SEQUENCE</scope>
    <source>
        <tissue evidence="1">Shoot tissue taken approximately 20 cm above the soil surface</tissue>
    </source>
</reference>
<organism evidence="1">
    <name type="scientific">Arundo donax</name>
    <name type="common">Giant reed</name>
    <name type="synonym">Donax arundinaceus</name>
    <dbReference type="NCBI Taxonomy" id="35708"/>
    <lineage>
        <taxon>Eukaryota</taxon>
        <taxon>Viridiplantae</taxon>
        <taxon>Streptophyta</taxon>
        <taxon>Embryophyta</taxon>
        <taxon>Tracheophyta</taxon>
        <taxon>Spermatophyta</taxon>
        <taxon>Magnoliopsida</taxon>
        <taxon>Liliopsida</taxon>
        <taxon>Poales</taxon>
        <taxon>Poaceae</taxon>
        <taxon>PACMAD clade</taxon>
        <taxon>Arundinoideae</taxon>
        <taxon>Arundineae</taxon>
        <taxon>Arundo</taxon>
    </lineage>
</organism>
<reference evidence="1" key="1">
    <citation type="submission" date="2014-09" db="EMBL/GenBank/DDBJ databases">
        <authorList>
            <person name="Magalhaes I.L.F."/>
            <person name="Oliveira U."/>
            <person name="Santos F.R."/>
            <person name="Vidigal T.H.D.A."/>
            <person name="Brescovit A.D."/>
            <person name="Santos A.J."/>
        </authorList>
    </citation>
    <scope>NUCLEOTIDE SEQUENCE</scope>
    <source>
        <tissue evidence="1">Shoot tissue taken approximately 20 cm above the soil surface</tissue>
    </source>
</reference>
<dbReference type="EMBL" id="GBRH01241776">
    <property type="protein sequence ID" value="JAD56119.1"/>
    <property type="molecule type" value="Transcribed_RNA"/>
</dbReference>
<sequence length="92" mass="9939">MAEAWMDARALLAGRGGVQWHHWHGSVVPFARTAQRGVKSERAAGSHAPAKRARAFLCLSPSLFLAHALACDTTWPASATLPLCLRECECSL</sequence>
<protein>
    <submittedName>
        <fullName evidence="1">Uncharacterized protein</fullName>
    </submittedName>
</protein>
<accession>A0A0A9AWP1</accession>